<keyword evidence="13" id="KW-0449">Lipoprotein</keyword>
<dbReference type="FunFam" id="2.10.70.10:FF:000055">
    <property type="entry name" value="Complement decay-accelerating factor, GPI-anchored"/>
    <property type="match status" value="1"/>
</dbReference>
<dbReference type="GO" id="GO:0009986">
    <property type="term" value="C:cell surface"/>
    <property type="evidence" value="ECO:0007669"/>
    <property type="project" value="Ensembl"/>
</dbReference>
<evidence type="ECO:0000259" key="18">
    <source>
        <dbReference type="PROSITE" id="PS50923"/>
    </source>
</evidence>
<dbReference type="Pfam" id="PF00084">
    <property type="entry name" value="Sushi"/>
    <property type="match status" value="4"/>
</dbReference>
<dbReference type="PROSITE" id="PS50923">
    <property type="entry name" value="SUSHI"/>
    <property type="match status" value="4"/>
</dbReference>
<dbReference type="GO" id="GO:2000563">
    <property type="term" value="P:positive regulation of CD4-positive, alpha-beta T cell proliferation"/>
    <property type="evidence" value="ECO:0007669"/>
    <property type="project" value="Ensembl"/>
</dbReference>
<evidence type="ECO:0000256" key="13">
    <source>
        <dbReference type="ARBA" id="ARBA00023288"/>
    </source>
</evidence>
<feature type="chain" id="PRO_5014351248" evidence="17">
    <location>
        <begin position="36"/>
        <end position="542"/>
    </location>
</feature>
<keyword evidence="10" id="KW-0472">Membrane</keyword>
<dbReference type="GeneTree" id="ENSGT00940000162307"/>
<feature type="domain" description="Sushi" evidence="18">
    <location>
        <begin position="98"/>
        <end position="161"/>
    </location>
</feature>
<name>A0A2K5XLU6_MANLE</name>
<evidence type="ECO:0000256" key="2">
    <source>
        <dbReference type="ARBA" id="ARBA00010908"/>
    </source>
</evidence>
<dbReference type="CDD" id="cd00033">
    <property type="entry name" value="CCP"/>
    <property type="match status" value="4"/>
</dbReference>
<dbReference type="GO" id="GO:0001618">
    <property type="term" value="F:virus receptor activity"/>
    <property type="evidence" value="ECO:0007669"/>
    <property type="project" value="Ensembl"/>
</dbReference>
<keyword evidence="8" id="KW-0391">Immunity</keyword>
<dbReference type="GO" id="GO:0008289">
    <property type="term" value="F:lipid binding"/>
    <property type="evidence" value="ECO:0007669"/>
    <property type="project" value="Ensembl"/>
</dbReference>
<dbReference type="SMART" id="SM00032">
    <property type="entry name" value="CCP"/>
    <property type="match status" value="4"/>
</dbReference>
<dbReference type="GO" id="GO:0031664">
    <property type="term" value="P:regulation of lipopolysaccharide-mediated signaling pathway"/>
    <property type="evidence" value="ECO:0007669"/>
    <property type="project" value="Ensembl"/>
</dbReference>
<dbReference type="AlphaFoldDB" id="A0A2K5XLU6"/>
<dbReference type="GO" id="GO:0005886">
    <property type="term" value="C:plasma membrane"/>
    <property type="evidence" value="ECO:0007669"/>
    <property type="project" value="UniProtKB-SubCell"/>
</dbReference>
<evidence type="ECO:0000256" key="12">
    <source>
        <dbReference type="ARBA" id="ARBA00023180"/>
    </source>
</evidence>
<keyword evidence="3" id="KW-1003">Cell membrane</keyword>
<dbReference type="GO" id="GO:0002726">
    <property type="term" value="P:positive regulation of T cell cytokine production"/>
    <property type="evidence" value="ECO:0007669"/>
    <property type="project" value="Ensembl"/>
</dbReference>
<evidence type="ECO:0000256" key="8">
    <source>
        <dbReference type="ARBA" id="ARBA00022859"/>
    </source>
</evidence>
<dbReference type="Gene3D" id="2.10.70.10">
    <property type="entry name" value="Complement Module, domain 1"/>
    <property type="match status" value="4"/>
</dbReference>
<evidence type="ECO:0000256" key="3">
    <source>
        <dbReference type="ARBA" id="ARBA00022475"/>
    </source>
</evidence>
<evidence type="ECO:0000256" key="11">
    <source>
        <dbReference type="ARBA" id="ARBA00023157"/>
    </source>
</evidence>
<dbReference type="Proteomes" id="UP000233140">
    <property type="component" value="Unassembled WGS sequence"/>
</dbReference>
<comment type="function">
    <text evidence="14">This protein recognizes C4b and C3b fragments that condense with cell-surface hydroxyl or amino groups when nascent C4b and C3b are locally generated during C4 and c3 activation. Interaction of daf with cell-associated C4b and C3b polypeptides interferes with their ability to catalyze the conversion of C2 and factor B to enzymatically active C2a and Bb and thereby prevents the formation of C4b2a and C3bBb, the amplification convertases of the complement cascade. Inhibits complement activation by destabilizing and preventing the formation of C3 and C5 convertases, which prevents complement damage.</text>
</comment>
<evidence type="ECO:0000256" key="1">
    <source>
        <dbReference type="ARBA" id="ARBA00004609"/>
    </source>
</evidence>
<dbReference type="GO" id="GO:0007204">
    <property type="term" value="P:positive regulation of cytosolic calcium ion concentration"/>
    <property type="evidence" value="ECO:0007669"/>
    <property type="project" value="Ensembl"/>
</dbReference>
<evidence type="ECO:0000256" key="10">
    <source>
        <dbReference type="ARBA" id="ARBA00023136"/>
    </source>
</evidence>
<keyword evidence="7" id="KW-0677">Repeat</keyword>
<feature type="signal peptide" evidence="17">
    <location>
        <begin position="1"/>
        <end position="35"/>
    </location>
</feature>
<evidence type="ECO:0000256" key="5">
    <source>
        <dbReference type="ARBA" id="ARBA00022622"/>
    </source>
</evidence>
<feature type="region of interest" description="Disordered" evidence="16">
    <location>
        <begin position="304"/>
        <end position="375"/>
    </location>
</feature>
<evidence type="ECO:0000256" key="15">
    <source>
        <dbReference type="PROSITE-ProRule" id="PRU00302"/>
    </source>
</evidence>
<keyword evidence="20" id="KW-1185">Reference proteome</keyword>
<sequence>MTVARPSVPAALPLLGELPRLLLLLLLLCLPAVWADCGPPPAVPNAQPALKGLTSFPENTIITYRCDENFTKIPGKHDSVMCLQDSQWSDIEEFCNRSCGAPTRLKFASLKQLYIPQSYFPVGTVVEYECRPGYRRDLSLLAKLTCLQNLKWSTAAEFCKKKSCPNPGEIPNGQIDISNGILFGAAISFSCNTGYKLFGPTSSLCLASDSGVQWSDTLPECREIYCPAPPQIDNGIIQGEREHYGYRQSITYLCNRGFTMIGEHSIYCTVNDDEGEWSGPPPACRANSLVSKAPPTVQKPTTVNVRTTEVSPTSQKTTTPNAQGTETPSILQKHTTENVSATRTPPTPQKPTTVNVPATIVTPTPQKPTTINVPATGVSSIPQKYTTVNVAAAGKPTTVNVSATKAPAAAQTSFISKTLSTKTPPAAQNPTMTNSSATQATLTAQRFTTVKVAFTQSLLATQKSTNVHSPMTNGLKSTQRFPSDHITATRSTPASRTTKHFHKTTPDKESGTSSGTTHLLSGYTCFTLTGLLGTLVTMGWLT</sequence>
<evidence type="ECO:0000256" key="17">
    <source>
        <dbReference type="SAM" id="SignalP"/>
    </source>
</evidence>
<dbReference type="InterPro" id="IPR035976">
    <property type="entry name" value="Sushi/SCR/CCP_sf"/>
</dbReference>
<dbReference type="FunFam" id="2.10.70.10:FF:000079">
    <property type="entry name" value="Complement decay-accelerating factor"/>
    <property type="match status" value="1"/>
</dbReference>
<evidence type="ECO:0000256" key="6">
    <source>
        <dbReference type="ARBA" id="ARBA00022659"/>
    </source>
</evidence>
<reference evidence="19" key="2">
    <citation type="submission" date="2025-09" db="UniProtKB">
        <authorList>
            <consortium name="Ensembl"/>
        </authorList>
    </citation>
    <scope>IDENTIFICATION</scope>
</reference>
<gene>
    <name evidence="19" type="primary">CD55</name>
</gene>
<evidence type="ECO:0000256" key="7">
    <source>
        <dbReference type="ARBA" id="ARBA00022737"/>
    </source>
</evidence>
<evidence type="ECO:0000256" key="16">
    <source>
        <dbReference type="SAM" id="MobiDB-lite"/>
    </source>
</evidence>
<keyword evidence="6 15" id="KW-0768">Sushi</keyword>
<dbReference type="GO" id="GO:1903659">
    <property type="term" value="P:regulation of complement-dependent cytotoxicity"/>
    <property type="evidence" value="ECO:0007669"/>
    <property type="project" value="Ensembl"/>
</dbReference>
<comment type="subcellular location">
    <subcellularLocation>
        <location evidence="1">Cell membrane</location>
        <topology evidence="1">Lipid-anchor</topology>
        <topology evidence="1">GPI-anchor</topology>
    </subcellularLocation>
</comment>
<dbReference type="GO" id="GO:0098552">
    <property type="term" value="C:side of membrane"/>
    <property type="evidence" value="ECO:0007669"/>
    <property type="project" value="UniProtKB-KW"/>
</dbReference>
<dbReference type="PANTHER" id="PTHR45656">
    <property type="entry name" value="PROTEIN CBR-CLEC-78"/>
    <property type="match status" value="1"/>
</dbReference>
<evidence type="ECO:0000256" key="14">
    <source>
        <dbReference type="ARBA" id="ARBA00045541"/>
    </source>
</evidence>
<dbReference type="GO" id="GO:0045121">
    <property type="term" value="C:membrane raft"/>
    <property type="evidence" value="ECO:0007669"/>
    <property type="project" value="Ensembl"/>
</dbReference>
<keyword evidence="5" id="KW-0336">GPI-anchor</keyword>
<comment type="caution">
    <text evidence="15">Lacks conserved residue(s) required for the propagation of feature annotation.</text>
</comment>
<dbReference type="InterPro" id="IPR051277">
    <property type="entry name" value="SEZ6_CSMD_C4BPB_Regulators"/>
</dbReference>
<evidence type="ECO:0000313" key="19">
    <source>
        <dbReference type="Ensembl" id="ENSMLEP00000004257.1"/>
    </source>
</evidence>
<feature type="region of interest" description="Disordered" evidence="16">
    <location>
        <begin position="488"/>
        <end position="515"/>
    </location>
</feature>
<feature type="domain" description="Sushi" evidence="18">
    <location>
        <begin position="224"/>
        <end position="286"/>
    </location>
</feature>
<keyword evidence="12" id="KW-0325">Glycoprotein</keyword>
<organism evidence="19 20">
    <name type="scientific">Mandrillus leucophaeus</name>
    <name type="common">Drill</name>
    <name type="synonym">Papio leucophaeus</name>
    <dbReference type="NCBI Taxonomy" id="9568"/>
    <lineage>
        <taxon>Eukaryota</taxon>
        <taxon>Metazoa</taxon>
        <taxon>Chordata</taxon>
        <taxon>Craniata</taxon>
        <taxon>Vertebrata</taxon>
        <taxon>Euteleostomi</taxon>
        <taxon>Mammalia</taxon>
        <taxon>Eutheria</taxon>
        <taxon>Euarchontoglires</taxon>
        <taxon>Primates</taxon>
        <taxon>Haplorrhini</taxon>
        <taxon>Catarrhini</taxon>
        <taxon>Cercopithecidae</taxon>
        <taxon>Cercopithecinae</taxon>
        <taxon>Mandrillus</taxon>
    </lineage>
</organism>
<accession>A0A2K5XLU6</accession>
<dbReference type="GO" id="GO:0006958">
    <property type="term" value="P:complement activation, classical pathway"/>
    <property type="evidence" value="ECO:0007669"/>
    <property type="project" value="UniProtKB-KW"/>
</dbReference>
<dbReference type="STRING" id="9568.ENSMLEP00000004257"/>
<feature type="domain" description="Sushi" evidence="18">
    <location>
        <begin position="35"/>
        <end position="97"/>
    </location>
</feature>
<dbReference type="SUPFAM" id="SSF57535">
    <property type="entry name" value="Complement control module/SCR domain"/>
    <property type="match status" value="4"/>
</dbReference>
<evidence type="ECO:0000256" key="4">
    <source>
        <dbReference type="ARBA" id="ARBA00022588"/>
    </source>
</evidence>
<feature type="compositionally biased region" description="Polar residues" evidence="16">
    <location>
        <begin position="304"/>
        <end position="341"/>
    </location>
</feature>
<dbReference type="FunFam" id="2.10.70.10:FF:000008">
    <property type="entry name" value="Complement receptor type 1"/>
    <property type="match status" value="1"/>
</dbReference>
<keyword evidence="4" id="KW-0399">Innate immunity</keyword>
<dbReference type="PANTHER" id="PTHR45656:SF15">
    <property type="entry name" value="SUSHI DOMAIN-CONTAINING PROTEIN"/>
    <property type="match status" value="1"/>
</dbReference>
<keyword evidence="9" id="KW-0180">Complement pathway</keyword>
<reference evidence="19" key="1">
    <citation type="submission" date="2025-08" db="UniProtKB">
        <authorList>
            <consortium name="Ensembl"/>
        </authorList>
    </citation>
    <scope>IDENTIFICATION</scope>
</reference>
<dbReference type="GO" id="GO:0045087">
    <property type="term" value="P:innate immune response"/>
    <property type="evidence" value="ECO:0007669"/>
    <property type="project" value="UniProtKB-KW"/>
</dbReference>
<protein>
    <submittedName>
        <fullName evidence="19">CD55 molecule (Cromer blood group)</fullName>
    </submittedName>
</protein>
<proteinExistence type="inferred from homology"/>
<dbReference type="Ensembl" id="ENSMLET00000020980.1">
    <property type="protein sequence ID" value="ENSMLEP00000004257.1"/>
    <property type="gene ID" value="ENSMLEG00000019163.1"/>
</dbReference>
<comment type="similarity">
    <text evidence="2">Belongs to the receptors of complement activation (RCA) family.</text>
</comment>
<evidence type="ECO:0000313" key="20">
    <source>
        <dbReference type="Proteomes" id="UP000233140"/>
    </source>
</evidence>
<dbReference type="InterPro" id="IPR000436">
    <property type="entry name" value="Sushi_SCR_CCP_dom"/>
</dbReference>
<dbReference type="GO" id="GO:0045916">
    <property type="term" value="P:negative regulation of complement activation"/>
    <property type="evidence" value="ECO:0007669"/>
    <property type="project" value="Ensembl"/>
</dbReference>
<feature type="domain" description="Sushi" evidence="18">
    <location>
        <begin position="162"/>
        <end position="223"/>
    </location>
</feature>
<keyword evidence="17" id="KW-0732">Signal</keyword>
<evidence type="ECO:0000256" key="9">
    <source>
        <dbReference type="ARBA" id="ARBA00022875"/>
    </source>
</evidence>
<feature type="compositionally biased region" description="Polar residues" evidence="16">
    <location>
        <begin position="361"/>
        <end position="375"/>
    </location>
</feature>
<keyword evidence="11" id="KW-1015">Disulfide bond</keyword>